<evidence type="ECO:0000256" key="1">
    <source>
        <dbReference type="SAM" id="MobiDB-lite"/>
    </source>
</evidence>
<reference evidence="2 3" key="1">
    <citation type="journal article" date="2014" name="Agronomy (Basel)">
        <title>A Draft Genome Sequence for Ensete ventricosum, the Drought-Tolerant Tree Against Hunger.</title>
        <authorList>
            <person name="Harrison J."/>
            <person name="Moore K.A."/>
            <person name="Paszkiewicz K."/>
            <person name="Jones T."/>
            <person name="Grant M."/>
            <person name="Ambacheew D."/>
            <person name="Muzemil S."/>
            <person name="Studholme D.J."/>
        </authorList>
    </citation>
    <scope>NUCLEOTIDE SEQUENCE [LARGE SCALE GENOMIC DNA]</scope>
</reference>
<organism evidence="2 3">
    <name type="scientific">Ensete ventricosum</name>
    <name type="common">Abyssinian banana</name>
    <name type="synonym">Musa ensete</name>
    <dbReference type="NCBI Taxonomy" id="4639"/>
    <lineage>
        <taxon>Eukaryota</taxon>
        <taxon>Viridiplantae</taxon>
        <taxon>Streptophyta</taxon>
        <taxon>Embryophyta</taxon>
        <taxon>Tracheophyta</taxon>
        <taxon>Spermatophyta</taxon>
        <taxon>Magnoliopsida</taxon>
        <taxon>Liliopsida</taxon>
        <taxon>Zingiberales</taxon>
        <taxon>Musaceae</taxon>
        <taxon>Ensete</taxon>
    </lineage>
</organism>
<evidence type="ECO:0000313" key="2">
    <source>
        <dbReference type="EMBL" id="RRT78964.1"/>
    </source>
</evidence>
<sequence length="67" mass="7712">MDREAHWEHEGRSQGRRPEDLPQECRRLPDYAGNPGYGQQLSVGKLPRWQVNHPYHKIGVVASTFDG</sequence>
<dbReference type="Proteomes" id="UP000287651">
    <property type="component" value="Unassembled WGS sequence"/>
</dbReference>
<proteinExistence type="predicted"/>
<feature type="region of interest" description="Disordered" evidence="1">
    <location>
        <begin position="1"/>
        <end position="36"/>
    </location>
</feature>
<protein>
    <submittedName>
        <fullName evidence="2">Uncharacterized protein</fullName>
    </submittedName>
</protein>
<accession>A0A427ART6</accession>
<dbReference type="AlphaFoldDB" id="A0A427ART6"/>
<comment type="caution">
    <text evidence="2">The sequence shown here is derived from an EMBL/GenBank/DDBJ whole genome shotgun (WGS) entry which is preliminary data.</text>
</comment>
<name>A0A427ART6_ENSVE</name>
<dbReference type="EMBL" id="AMZH03001535">
    <property type="protein sequence ID" value="RRT78964.1"/>
    <property type="molecule type" value="Genomic_DNA"/>
</dbReference>
<evidence type="ECO:0000313" key="3">
    <source>
        <dbReference type="Proteomes" id="UP000287651"/>
    </source>
</evidence>
<feature type="compositionally biased region" description="Basic and acidic residues" evidence="1">
    <location>
        <begin position="1"/>
        <end position="29"/>
    </location>
</feature>
<gene>
    <name evidence="2" type="ORF">B296_00004144</name>
</gene>